<feature type="domain" description="VTT" evidence="7">
    <location>
        <begin position="86"/>
        <end position="200"/>
    </location>
</feature>
<comment type="subcellular location">
    <subcellularLocation>
        <location evidence="1 6">Cell membrane</location>
        <topology evidence="1 6">Multi-pass membrane protein</topology>
    </subcellularLocation>
</comment>
<evidence type="ECO:0000313" key="8">
    <source>
        <dbReference type="EMBL" id="GEO98772.1"/>
    </source>
</evidence>
<evidence type="ECO:0000256" key="1">
    <source>
        <dbReference type="ARBA" id="ARBA00004651"/>
    </source>
</evidence>
<dbReference type="AlphaFoldDB" id="A0A512IMB0"/>
<name>A0A512IMB0_9HYPH</name>
<evidence type="ECO:0000256" key="5">
    <source>
        <dbReference type="ARBA" id="ARBA00023136"/>
    </source>
</evidence>
<comment type="caution">
    <text evidence="8">The sequence shown here is derived from an EMBL/GenBank/DDBJ whole genome shotgun (WGS) entry which is preliminary data.</text>
</comment>
<evidence type="ECO:0000256" key="3">
    <source>
        <dbReference type="ARBA" id="ARBA00022692"/>
    </source>
</evidence>
<proteinExistence type="inferred from homology"/>
<accession>A0A512IMB0</accession>
<dbReference type="PANTHER" id="PTHR12677">
    <property type="entry name" value="GOLGI APPARATUS MEMBRANE PROTEIN TVP38-RELATED"/>
    <property type="match status" value="1"/>
</dbReference>
<dbReference type="InterPro" id="IPR032816">
    <property type="entry name" value="VTT_dom"/>
</dbReference>
<dbReference type="Pfam" id="PF09335">
    <property type="entry name" value="VTT_dom"/>
    <property type="match status" value="1"/>
</dbReference>
<feature type="transmembrane region" description="Helical" evidence="6">
    <location>
        <begin position="67"/>
        <end position="97"/>
    </location>
</feature>
<evidence type="ECO:0000256" key="2">
    <source>
        <dbReference type="ARBA" id="ARBA00022475"/>
    </source>
</evidence>
<comment type="similarity">
    <text evidence="6">Belongs to the TVP38/TMEM64 family.</text>
</comment>
<dbReference type="PANTHER" id="PTHR12677:SF59">
    <property type="entry name" value="GOLGI APPARATUS MEMBRANE PROTEIN TVP38-RELATED"/>
    <property type="match status" value="1"/>
</dbReference>
<gene>
    <name evidence="8" type="ORF">MHA02_11600</name>
</gene>
<dbReference type="GO" id="GO:0005886">
    <property type="term" value="C:plasma membrane"/>
    <property type="evidence" value="ECO:0007669"/>
    <property type="project" value="UniProtKB-SubCell"/>
</dbReference>
<feature type="transmembrane region" description="Helical" evidence="6">
    <location>
        <begin position="103"/>
        <end position="125"/>
    </location>
</feature>
<evidence type="ECO:0000256" key="4">
    <source>
        <dbReference type="ARBA" id="ARBA00022989"/>
    </source>
</evidence>
<dbReference type="InterPro" id="IPR015414">
    <property type="entry name" value="TMEM64"/>
</dbReference>
<feature type="transmembrane region" description="Helical" evidence="6">
    <location>
        <begin position="146"/>
        <end position="165"/>
    </location>
</feature>
<feature type="transmembrane region" description="Helical" evidence="6">
    <location>
        <begin position="238"/>
        <end position="259"/>
    </location>
</feature>
<protein>
    <recommendedName>
        <fullName evidence="6">TVP38/TMEM64 family membrane protein</fullName>
    </recommendedName>
</protein>
<dbReference type="EMBL" id="BJZT01000009">
    <property type="protein sequence ID" value="GEO98772.1"/>
    <property type="molecule type" value="Genomic_DNA"/>
</dbReference>
<feature type="transmembrane region" description="Helical" evidence="6">
    <location>
        <begin position="22"/>
        <end position="46"/>
    </location>
</feature>
<reference evidence="8 9" key="1">
    <citation type="submission" date="2019-07" db="EMBL/GenBank/DDBJ databases">
        <title>Whole genome shotgun sequence of Methylobacterium haplocladii NBRC 107714.</title>
        <authorList>
            <person name="Hosoyama A."/>
            <person name="Uohara A."/>
            <person name="Ohji S."/>
            <person name="Ichikawa N."/>
        </authorList>
    </citation>
    <scope>NUCLEOTIDE SEQUENCE [LARGE SCALE GENOMIC DNA]</scope>
    <source>
        <strain evidence="8 9">NBRC 107714</strain>
    </source>
</reference>
<evidence type="ECO:0000259" key="7">
    <source>
        <dbReference type="Pfam" id="PF09335"/>
    </source>
</evidence>
<sequence>MTIAQETSPEHGPPRRKAWLRWLPLVLLVGISIVVLVSGGAHLLDFDRLMASRAWLHEAVGADRPQAILVAAAAYVCCVVVSVPATLVMSMICGFLFGTVTGALVAIGSATTGAAIVFSIGRYAARDVLLRRAGSRLGRLAEGFRRDAFGYVVFLRLLPLFPFWMTNLGPAIFGVRPRTFVLATLVGLTPGAFVYAATGAGLEDLVAAHEAAKTACLVRGDETCDAALDLRSLVTPGMIAGLAALAAFALLSITLRRWLERRGLRT</sequence>
<evidence type="ECO:0000256" key="6">
    <source>
        <dbReference type="RuleBase" id="RU366058"/>
    </source>
</evidence>
<keyword evidence="3 6" id="KW-0812">Transmembrane</keyword>
<keyword evidence="5 6" id="KW-0472">Membrane</keyword>
<keyword evidence="2 6" id="KW-1003">Cell membrane</keyword>
<evidence type="ECO:0000313" key="9">
    <source>
        <dbReference type="Proteomes" id="UP000321258"/>
    </source>
</evidence>
<keyword evidence="9" id="KW-1185">Reference proteome</keyword>
<dbReference type="Proteomes" id="UP000321258">
    <property type="component" value="Unassembled WGS sequence"/>
</dbReference>
<dbReference type="OrthoDB" id="9779114at2"/>
<dbReference type="RefSeq" id="WP_147077487.1">
    <property type="nucleotide sequence ID" value="NZ_BJZT01000009.1"/>
</dbReference>
<organism evidence="8 9">
    <name type="scientific">Methylobacterium haplocladii</name>
    <dbReference type="NCBI Taxonomy" id="1176176"/>
    <lineage>
        <taxon>Bacteria</taxon>
        <taxon>Pseudomonadati</taxon>
        <taxon>Pseudomonadota</taxon>
        <taxon>Alphaproteobacteria</taxon>
        <taxon>Hyphomicrobiales</taxon>
        <taxon>Methylobacteriaceae</taxon>
        <taxon>Methylobacterium</taxon>
    </lineage>
</organism>
<keyword evidence="4 6" id="KW-1133">Transmembrane helix</keyword>